<dbReference type="SUPFAM" id="SSF52540">
    <property type="entry name" value="P-loop containing nucleoside triphosphate hydrolases"/>
    <property type="match status" value="1"/>
</dbReference>
<comment type="pathway">
    <text evidence="7">Metabolic intermediate biosynthesis; chorismate biosynthesis; chorismate from D-erythrose 4-phosphate and phosphoenolpyruvate: step 5/7.</text>
</comment>
<dbReference type="GO" id="GO:0005524">
    <property type="term" value="F:ATP binding"/>
    <property type="evidence" value="ECO:0007669"/>
    <property type="project" value="UniProtKB-UniRule"/>
</dbReference>
<evidence type="ECO:0000256" key="1">
    <source>
        <dbReference type="ARBA" id="ARBA00022605"/>
    </source>
</evidence>
<keyword evidence="7" id="KW-0963">Cytoplasm</keyword>
<proteinExistence type="inferred from homology"/>
<keyword evidence="2 7" id="KW-0808">Transferase</keyword>
<dbReference type="GO" id="GO:0005829">
    <property type="term" value="C:cytosol"/>
    <property type="evidence" value="ECO:0007669"/>
    <property type="project" value="TreeGrafter"/>
</dbReference>
<feature type="binding site" evidence="7">
    <location>
        <position position="108"/>
    </location>
    <ligand>
        <name>ATP</name>
        <dbReference type="ChEBI" id="CHEBI:30616"/>
    </ligand>
</feature>
<dbReference type="InterPro" id="IPR027417">
    <property type="entry name" value="P-loop_NTPase"/>
</dbReference>
<sequence length="160" mass="17096">MPGAGKSTIGVLLAKTLGKSFTDTDLIIQQAAGMKLADILAAFGTERFKEIEEAALLSVKETDAVIATGGSAVFCERGMEKLKTDGVIVYLDVPLRELEKRLTGIKTRGVVMREGETLAQLAEERAPYYERYADIRITETGDAESTVGAVVKALAALKTG</sequence>
<feature type="binding site" evidence="7">
    <location>
        <position position="7"/>
    </location>
    <ligand>
        <name>Mg(2+)</name>
        <dbReference type="ChEBI" id="CHEBI:18420"/>
    </ligand>
</feature>
<comment type="similarity">
    <text evidence="7">Belongs to the shikimate kinase family.</text>
</comment>
<comment type="subcellular location">
    <subcellularLocation>
        <location evidence="7">Cytoplasm</location>
    </subcellularLocation>
</comment>
<dbReference type="AlphaFoldDB" id="A0A9D1TS84"/>
<dbReference type="Pfam" id="PF01202">
    <property type="entry name" value="SKI"/>
    <property type="match status" value="1"/>
</dbReference>
<dbReference type="InterPro" id="IPR000623">
    <property type="entry name" value="Shikimate_kinase/TSH1"/>
</dbReference>
<dbReference type="InterPro" id="IPR031322">
    <property type="entry name" value="Shikimate/glucono_kinase"/>
</dbReference>
<keyword evidence="1 7" id="KW-0028">Amino-acid biosynthesis</keyword>
<evidence type="ECO:0000313" key="8">
    <source>
        <dbReference type="EMBL" id="HIW02992.1"/>
    </source>
</evidence>
<dbReference type="GO" id="GO:0008652">
    <property type="term" value="P:amino acid biosynthetic process"/>
    <property type="evidence" value="ECO:0007669"/>
    <property type="project" value="UniProtKB-KW"/>
</dbReference>
<dbReference type="CDD" id="cd00464">
    <property type="entry name" value="SK"/>
    <property type="match status" value="1"/>
</dbReference>
<keyword evidence="5 7" id="KW-0067">ATP-binding</keyword>
<keyword evidence="6 7" id="KW-0057">Aromatic amino acid biosynthesis</keyword>
<dbReference type="GO" id="GO:0004765">
    <property type="term" value="F:shikimate kinase activity"/>
    <property type="evidence" value="ECO:0007669"/>
    <property type="project" value="UniProtKB-UniRule"/>
</dbReference>
<evidence type="ECO:0000256" key="7">
    <source>
        <dbReference type="HAMAP-Rule" id="MF_00109"/>
    </source>
</evidence>
<dbReference type="PRINTS" id="PR01100">
    <property type="entry name" value="SHIKIMTKNASE"/>
</dbReference>
<keyword evidence="7" id="KW-0460">Magnesium</keyword>
<dbReference type="EC" id="2.7.1.71" evidence="7"/>
<comment type="cofactor">
    <cofactor evidence="7">
        <name>Mg(2+)</name>
        <dbReference type="ChEBI" id="CHEBI:18420"/>
    </cofactor>
    <text evidence="7">Binds 1 Mg(2+) ion per subunit.</text>
</comment>
<comment type="catalytic activity">
    <reaction evidence="7">
        <text>shikimate + ATP = 3-phosphoshikimate + ADP + H(+)</text>
        <dbReference type="Rhea" id="RHEA:13121"/>
        <dbReference type="ChEBI" id="CHEBI:15378"/>
        <dbReference type="ChEBI" id="CHEBI:30616"/>
        <dbReference type="ChEBI" id="CHEBI:36208"/>
        <dbReference type="ChEBI" id="CHEBI:145989"/>
        <dbReference type="ChEBI" id="CHEBI:456216"/>
        <dbReference type="EC" id="2.7.1.71"/>
    </reaction>
</comment>
<accession>A0A9D1TS84</accession>
<feature type="binding site" evidence="7">
    <location>
        <begin position="3"/>
        <end position="8"/>
    </location>
    <ligand>
        <name>ATP</name>
        <dbReference type="ChEBI" id="CHEBI:30616"/>
    </ligand>
</feature>
<evidence type="ECO:0000256" key="6">
    <source>
        <dbReference type="ARBA" id="ARBA00023141"/>
    </source>
</evidence>
<dbReference type="GO" id="GO:0009423">
    <property type="term" value="P:chorismate biosynthetic process"/>
    <property type="evidence" value="ECO:0007669"/>
    <property type="project" value="UniProtKB-UniRule"/>
</dbReference>
<comment type="subunit">
    <text evidence="7">Monomer.</text>
</comment>
<evidence type="ECO:0000256" key="4">
    <source>
        <dbReference type="ARBA" id="ARBA00022777"/>
    </source>
</evidence>
<keyword evidence="7" id="KW-0479">Metal-binding</keyword>
<dbReference type="GO" id="GO:0009073">
    <property type="term" value="P:aromatic amino acid family biosynthetic process"/>
    <property type="evidence" value="ECO:0007669"/>
    <property type="project" value="UniProtKB-KW"/>
</dbReference>
<dbReference type="Proteomes" id="UP000823990">
    <property type="component" value="Unassembled WGS sequence"/>
</dbReference>
<reference evidence="8" key="1">
    <citation type="journal article" date="2021" name="PeerJ">
        <title>Extensive microbial diversity within the chicken gut microbiome revealed by metagenomics and culture.</title>
        <authorList>
            <person name="Gilroy R."/>
            <person name="Ravi A."/>
            <person name="Getino M."/>
            <person name="Pursley I."/>
            <person name="Horton D.L."/>
            <person name="Alikhan N.F."/>
            <person name="Baker D."/>
            <person name="Gharbi K."/>
            <person name="Hall N."/>
            <person name="Watson M."/>
            <person name="Adriaenssens E.M."/>
            <person name="Foster-Nyarko E."/>
            <person name="Jarju S."/>
            <person name="Secka A."/>
            <person name="Antonio M."/>
            <person name="Oren A."/>
            <person name="Chaudhuri R.R."/>
            <person name="La Ragione R."/>
            <person name="Hildebrand F."/>
            <person name="Pallen M.J."/>
        </authorList>
    </citation>
    <scope>NUCLEOTIDE SEQUENCE</scope>
    <source>
        <strain evidence="8">12435</strain>
    </source>
</reference>
<gene>
    <name evidence="7" type="primary">aroK</name>
    <name evidence="8" type="ORF">H9892_06600</name>
</gene>
<name>A0A9D1TS84_9FIRM</name>
<feature type="binding site" evidence="7">
    <location>
        <position position="25"/>
    </location>
    <ligand>
        <name>substrate</name>
    </ligand>
</feature>
<evidence type="ECO:0000256" key="3">
    <source>
        <dbReference type="ARBA" id="ARBA00022741"/>
    </source>
</evidence>
<evidence type="ECO:0000256" key="5">
    <source>
        <dbReference type="ARBA" id="ARBA00022840"/>
    </source>
</evidence>
<keyword evidence="4 7" id="KW-0418">Kinase</keyword>
<dbReference type="EMBL" id="DXHS01000110">
    <property type="protein sequence ID" value="HIW02992.1"/>
    <property type="molecule type" value="Genomic_DNA"/>
</dbReference>
<protein>
    <recommendedName>
        <fullName evidence="7">Shikimate kinase</fullName>
        <shortName evidence="7">SK</shortName>
        <ecNumber evidence="7">2.7.1.71</ecNumber>
    </recommendedName>
</protein>
<dbReference type="GO" id="GO:0000287">
    <property type="term" value="F:magnesium ion binding"/>
    <property type="evidence" value="ECO:0007669"/>
    <property type="project" value="UniProtKB-UniRule"/>
</dbReference>
<evidence type="ECO:0000256" key="2">
    <source>
        <dbReference type="ARBA" id="ARBA00022679"/>
    </source>
</evidence>
<dbReference type="Gene3D" id="3.40.50.300">
    <property type="entry name" value="P-loop containing nucleotide triphosphate hydrolases"/>
    <property type="match status" value="1"/>
</dbReference>
<comment type="caution">
    <text evidence="7">Lacks conserved residue(s) required for the propagation of feature annotation.</text>
</comment>
<dbReference type="HAMAP" id="MF_00109">
    <property type="entry name" value="Shikimate_kinase"/>
    <property type="match status" value="1"/>
</dbReference>
<evidence type="ECO:0000313" key="9">
    <source>
        <dbReference type="Proteomes" id="UP000823990"/>
    </source>
</evidence>
<keyword evidence="3 7" id="KW-0547">Nucleotide-binding</keyword>
<feature type="binding site" evidence="7">
    <location>
        <position position="70"/>
    </location>
    <ligand>
        <name>substrate</name>
    </ligand>
</feature>
<dbReference type="PANTHER" id="PTHR21087">
    <property type="entry name" value="SHIKIMATE KINASE"/>
    <property type="match status" value="1"/>
</dbReference>
<organism evidence="8 9">
    <name type="scientific">Candidatus Protoclostridium stercorigallinarum</name>
    <dbReference type="NCBI Taxonomy" id="2838741"/>
    <lineage>
        <taxon>Bacteria</taxon>
        <taxon>Bacillati</taxon>
        <taxon>Bacillota</taxon>
        <taxon>Clostridia</taxon>
        <taxon>Candidatus Protoclostridium</taxon>
    </lineage>
</organism>
<comment type="caution">
    <text evidence="8">The sequence shown here is derived from an EMBL/GenBank/DDBJ whole genome shotgun (WGS) entry which is preliminary data.</text>
</comment>
<dbReference type="PANTHER" id="PTHR21087:SF16">
    <property type="entry name" value="SHIKIMATE KINASE 1, CHLOROPLASTIC"/>
    <property type="match status" value="1"/>
</dbReference>
<feature type="binding site" evidence="7">
    <location>
        <position position="125"/>
    </location>
    <ligand>
        <name>substrate</name>
    </ligand>
</feature>
<comment type="function">
    <text evidence="7">Catalyzes the specific phosphorylation of the 3-hydroxyl group of shikimic acid using ATP as a cosubstrate.</text>
</comment>
<reference evidence="8" key="2">
    <citation type="submission" date="2021-04" db="EMBL/GenBank/DDBJ databases">
        <authorList>
            <person name="Gilroy R."/>
        </authorList>
    </citation>
    <scope>NUCLEOTIDE SEQUENCE</scope>
    <source>
        <strain evidence="8">12435</strain>
    </source>
</reference>